<proteinExistence type="predicted"/>
<name>A0A5B8A4B5_9BACT</name>
<dbReference type="PROSITE" id="PS50112">
    <property type="entry name" value="PAS"/>
    <property type="match status" value="2"/>
</dbReference>
<dbReference type="InterPro" id="IPR003661">
    <property type="entry name" value="HisK_dim/P_dom"/>
</dbReference>
<reference evidence="8 9" key="1">
    <citation type="submission" date="2019-06" db="EMBL/GenBank/DDBJ databases">
        <authorList>
            <person name="Srinivasan S."/>
        </authorList>
    </citation>
    <scope>NUCLEOTIDE SEQUENCE [LARGE SCALE GENOMIC DNA]</scope>
    <source>
        <strain evidence="8 9">17J68-5</strain>
    </source>
</reference>
<evidence type="ECO:0000256" key="2">
    <source>
        <dbReference type="ARBA" id="ARBA00012438"/>
    </source>
</evidence>
<keyword evidence="9" id="KW-1185">Reference proteome</keyword>
<evidence type="ECO:0000256" key="1">
    <source>
        <dbReference type="ARBA" id="ARBA00000085"/>
    </source>
</evidence>
<dbReference type="PRINTS" id="PR00344">
    <property type="entry name" value="BCTRLSENSOR"/>
</dbReference>
<gene>
    <name evidence="8" type="ORF">FHG12_15710</name>
</gene>
<dbReference type="Pfam" id="PF00512">
    <property type="entry name" value="HisKA"/>
    <property type="match status" value="1"/>
</dbReference>
<dbReference type="PANTHER" id="PTHR43304">
    <property type="entry name" value="PHYTOCHROME-LIKE PROTEIN CPH1"/>
    <property type="match status" value="1"/>
</dbReference>
<evidence type="ECO:0000259" key="6">
    <source>
        <dbReference type="PROSITE" id="PS50109"/>
    </source>
</evidence>
<dbReference type="Gene3D" id="1.10.287.130">
    <property type="match status" value="1"/>
</dbReference>
<evidence type="ECO:0000256" key="5">
    <source>
        <dbReference type="ARBA" id="ARBA00022777"/>
    </source>
</evidence>
<sequence length="474" mass="53937">MENNTLLVESERRFRSLFENNPDLVLFQNEQGTILDANPSFLAFVGKPKPEVLDRPFSDFLPSELIPLFNEKLAEAFRGTKVQFETTVKFENLEEPKVLNVTKVPLKIDGSIAGVHMVARDITEAAISQQTIQRQAQKLNTIFESITDAFFLLDNDWNFTYINHEVERLLHIDRQAELGRNVWDVFPEERNGLFRQHYQQAKETGHAVHFEALFEKMQMWFDVRAFPSEEGLSVYFADITDKIKAQQELYRQNKDLQQFTYIVSHNLRAPLANVLGLVDLLASTHRNSIDYEKTLDHLKTSTEQLDTVLQDMNTILSIRDMQNVAEPEQVAILDVVQQACANLEEPLQLCGGRVTLDLPPDLSVRANRAYLYSVFFNLLSNSIKYRSEERPLHVTVTASQSGAGLLIAFADNGSGFDLAKAGSDVFKLYKRFHSHPTGRGLGLYLVRTHVEAMGGHIDVQSEVNAGTQFLIYLR</sequence>
<dbReference type="PROSITE" id="PS50109">
    <property type="entry name" value="HIS_KIN"/>
    <property type="match status" value="1"/>
</dbReference>
<dbReference type="InterPro" id="IPR036890">
    <property type="entry name" value="HATPase_C_sf"/>
</dbReference>
<evidence type="ECO:0000313" key="8">
    <source>
        <dbReference type="EMBL" id="QDA61455.1"/>
    </source>
</evidence>
<dbReference type="InterPro" id="IPR004358">
    <property type="entry name" value="Sig_transdc_His_kin-like_C"/>
</dbReference>
<feature type="domain" description="PAS" evidence="7">
    <location>
        <begin position="135"/>
        <end position="205"/>
    </location>
</feature>
<evidence type="ECO:0000256" key="3">
    <source>
        <dbReference type="ARBA" id="ARBA00022553"/>
    </source>
</evidence>
<dbReference type="InterPro" id="IPR035965">
    <property type="entry name" value="PAS-like_dom_sf"/>
</dbReference>
<dbReference type="SMART" id="SM00388">
    <property type="entry name" value="HisKA"/>
    <property type="match status" value="1"/>
</dbReference>
<dbReference type="CDD" id="cd00082">
    <property type="entry name" value="HisKA"/>
    <property type="match status" value="1"/>
</dbReference>
<dbReference type="RefSeq" id="WP_139516629.1">
    <property type="nucleotide sequence ID" value="NZ_CP040896.1"/>
</dbReference>
<dbReference type="SUPFAM" id="SSF55785">
    <property type="entry name" value="PYP-like sensor domain (PAS domain)"/>
    <property type="match status" value="2"/>
</dbReference>
<dbReference type="SUPFAM" id="SSF47384">
    <property type="entry name" value="Homodimeric domain of signal transducing histidine kinase"/>
    <property type="match status" value="1"/>
</dbReference>
<dbReference type="SUPFAM" id="SSF55874">
    <property type="entry name" value="ATPase domain of HSP90 chaperone/DNA topoisomerase II/histidine kinase"/>
    <property type="match status" value="1"/>
</dbReference>
<feature type="domain" description="PAS" evidence="7">
    <location>
        <begin position="10"/>
        <end position="80"/>
    </location>
</feature>
<comment type="catalytic activity">
    <reaction evidence="1">
        <text>ATP + protein L-histidine = ADP + protein N-phospho-L-histidine.</text>
        <dbReference type="EC" id="2.7.13.3"/>
    </reaction>
</comment>
<dbReference type="EMBL" id="CP040896">
    <property type="protein sequence ID" value="QDA61455.1"/>
    <property type="molecule type" value="Genomic_DNA"/>
</dbReference>
<dbReference type="SMART" id="SM00091">
    <property type="entry name" value="PAS"/>
    <property type="match status" value="2"/>
</dbReference>
<keyword evidence="3" id="KW-0597">Phosphoprotein</keyword>
<dbReference type="Pfam" id="PF08448">
    <property type="entry name" value="PAS_4"/>
    <property type="match status" value="2"/>
</dbReference>
<evidence type="ECO:0000256" key="4">
    <source>
        <dbReference type="ARBA" id="ARBA00022679"/>
    </source>
</evidence>
<dbReference type="AlphaFoldDB" id="A0A5B8A4B5"/>
<evidence type="ECO:0000259" key="7">
    <source>
        <dbReference type="PROSITE" id="PS50112"/>
    </source>
</evidence>
<dbReference type="OrthoDB" id="9766459at2"/>
<protein>
    <recommendedName>
        <fullName evidence="2">histidine kinase</fullName>
        <ecNumber evidence="2">2.7.13.3</ecNumber>
    </recommendedName>
</protein>
<keyword evidence="4" id="KW-0808">Transferase</keyword>
<dbReference type="InterPro" id="IPR005467">
    <property type="entry name" value="His_kinase_dom"/>
</dbReference>
<dbReference type="Gene3D" id="3.30.565.10">
    <property type="entry name" value="Histidine kinase-like ATPase, C-terminal domain"/>
    <property type="match status" value="1"/>
</dbReference>
<dbReference type="Pfam" id="PF02518">
    <property type="entry name" value="HATPase_c"/>
    <property type="match status" value="1"/>
</dbReference>
<organism evidence="8 9">
    <name type="scientific">Hymenobacter jejuensis</name>
    <dbReference type="NCBI Taxonomy" id="2502781"/>
    <lineage>
        <taxon>Bacteria</taxon>
        <taxon>Pseudomonadati</taxon>
        <taxon>Bacteroidota</taxon>
        <taxon>Cytophagia</taxon>
        <taxon>Cytophagales</taxon>
        <taxon>Hymenobacteraceae</taxon>
        <taxon>Hymenobacter</taxon>
    </lineage>
</organism>
<dbReference type="SMART" id="SM00387">
    <property type="entry name" value="HATPase_c"/>
    <property type="match status" value="1"/>
</dbReference>
<dbReference type="PANTHER" id="PTHR43304:SF1">
    <property type="entry name" value="PAC DOMAIN-CONTAINING PROTEIN"/>
    <property type="match status" value="1"/>
</dbReference>
<keyword evidence="5" id="KW-0418">Kinase</keyword>
<evidence type="ECO:0000313" key="9">
    <source>
        <dbReference type="Proteomes" id="UP000305398"/>
    </source>
</evidence>
<dbReference type="InterPro" id="IPR013656">
    <property type="entry name" value="PAS_4"/>
</dbReference>
<dbReference type="KEGG" id="hyj:FHG12_15710"/>
<dbReference type="Gene3D" id="3.30.450.20">
    <property type="entry name" value="PAS domain"/>
    <property type="match status" value="2"/>
</dbReference>
<dbReference type="EC" id="2.7.13.3" evidence="2"/>
<feature type="domain" description="Histidine kinase" evidence="6">
    <location>
        <begin position="262"/>
        <end position="474"/>
    </location>
</feature>
<dbReference type="InterPro" id="IPR036097">
    <property type="entry name" value="HisK_dim/P_sf"/>
</dbReference>
<dbReference type="InterPro" id="IPR003594">
    <property type="entry name" value="HATPase_dom"/>
</dbReference>
<dbReference type="InterPro" id="IPR000014">
    <property type="entry name" value="PAS"/>
</dbReference>
<dbReference type="GO" id="GO:0000155">
    <property type="term" value="F:phosphorelay sensor kinase activity"/>
    <property type="evidence" value="ECO:0007669"/>
    <property type="project" value="InterPro"/>
</dbReference>
<dbReference type="NCBIfam" id="TIGR00229">
    <property type="entry name" value="sensory_box"/>
    <property type="match status" value="2"/>
</dbReference>
<dbReference type="CDD" id="cd00130">
    <property type="entry name" value="PAS"/>
    <property type="match status" value="2"/>
</dbReference>
<accession>A0A5B8A4B5</accession>
<dbReference type="Proteomes" id="UP000305398">
    <property type="component" value="Chromosome"/>
</dbReference>
<dbReference type="InterPro" id="IPR052162">
    <property type="entry name" value="Sensor_kinase/Photoreceptor"/>
</dbReference>